<dbReference type="InterPro" id="IPR015796">
    <property type="entry name" value="Impact_YigZ-like"/>
</dbReference>
<dbReference type="PANTHER" id="PTHR16301:SF20">
    <property type="entry name" value="IMPACT FAMILY MEMBER YIGZ"/>
    <property type="match status" value="1"/>
</dbReference>
<dbReference type="InterPro" id="IPR015269">
    <property type="entry name" value="UPF0029_Impact_C"/>
</dbReference>
<dbReference type="SUPFAM" id="SSF54980">
    <property type="entry name" value="EF-G C-terminal domain-like"/>
    <property type="match status" value="1"/>
</dbReference>
<dbReference type="SUPFAM" id="SSF54211">
    <property type="entry name" value="Ribosomal protein S5 domain 2-like"/>
    <property type="match status" value="1"/>
</dbReference>
<name>A0A1T4XNH1_9BACT</name>
<feature type="domain" description="Impact N-terminal" evidence="2">
    <location>
        <begin position="22"/>
        <end position="129"/>
    </location>
</feature>
<proteinExistence type="inferred from homology"/>
<sequence>MPGMNGRYRIPSQPHQVELTIRRSRFLATAAHAPDQEQAKAFIASVRERHADATHNCWAFAAGPPGDSAHIGQSDDGEPHGTAGRPMLNVLLHGDVGEVVVVVTRYFGGIKLGTGGLVRAYSDLTRMVLEDLPCREKVDTVTLRVILAYEHADAVQRLLPEFEAQITAEQYGADAEYQLTLPREHLPALERAVLDITSGLALLESMAEKESASGFSP</sequence>
<dbReference type="AlphaFoldDB" id="A0A1T4XNH1"/>
<dbReference type="InterPro" id="IPR036956">
    <property type="entry name" value="Impact_N_sf"/>
</dbReference>
<dbReference type="InterPro" id="IPR023582">
    <property type="entry name" value="Impact"/>
</dbReference>
<dbReference type="STRING" id="1121449.SAMN02745704_02265"/>
<keyword evidence="5" id="KW-1185">Reference proteome</keyword>
<dbReference type="Proteomes" id="UP000190027">
    <property type="component" value="Unassembled WGS sequence"/>
</dbReference>
<dbReference type="GO" id="GO:0006446">
    <property type="term" value="P:regulation of translational initiation"/>
    <property type="evidence" value="ECO:0007669"/>
    <property type="project" value="TreeGrafter"/>
</dbReference>
<dbReference type="InterPro" id="IPR020568">
    <property type="entry name" value="Ribosomal_Su5_D2-typ_SF"/>
</dbReference>
<dbReference type="EMBL" id="FUYC01000013">
    <property type="protein sequence ID" value="SKA90933.1"/>
    <property type="molecule type" value="Genomic_DNA"/>
</dbReference>
<evidence type="ECO:0000256" key="1">
    <source>
        <dbReference type="ARBA" id="ARBA00007665"/>
    </source>
</evidence>
<dbReference type="GO" id="GO:0005737">
    <property type="term" value="C:cytoplasm"/>
    <property type="evidence" value="ECO:0007669"/>
    <property type="project" value="TreeGrafter"/>
</dbReference>
<organism evidence="4 5">
    <name type="scientific">Paucidesulfovibrio gracilis DSM 16080</name>
    <dbReference type="NCBI Taxonomy" id="1121449"/>
    <lineage>
        <taxon>Bacteria</taxon>
        <taxon>Pseudomonadati</taxon>
        <taxon>Thermodesulfobacteriota</taxon>
        <taxon>Desulfovibrionia</taxon>
        <taxon>Desulfovibrionales</taxon>
        <taxon>Desulfovibrionaceae</taxon>
        <taxon>Paucidesulfovibrio</taxon>
    </lineage>
</organism>
<dbReference type="Gene3D" id="3.30.230.30">
    <property type="entry name" value="Impact, N-terminal domain"/>
    <property type="match status" value="1"/>
</dbReference>
<accession>A0A1T4XNH1</accession>
<evidence type="ECO:0000259" key="3">
    <source>
        <dbReference type="Pfam" id="PF09186"/>
    </source>
</evidence>
<comment type="similarity">
    <text evidence="1">Belongs to the IMPACT family.</text>
</comment>
<evidence type="ECO:0000259" key="2">
    <source>
        <dbReference type="Pfam" id="PF01205"/>
    </source>
</evidence>
<evidence type="ECO:0000313" key="4">
    <source>
        <dbReference type="EMBL" id="SKA90933.1"/>
    </source>
</evidence>
<gene>
    <name evidence="4" type="ORF">SAMN02745704_02265</name>
</gene>
<feature type="domain" description="UPF0029" evidence="3">
    <location>
        <begin position="146"/>
        <end position="199"/>
    </location>
</feature>
<dbReference type="Gene3D" id="3.30.70.240">
    <property type="match status" value="1"/>
</dbReference>
<dbReference type="InterPro" id="IPR035647">
    <property type="entry name" value="EFG_III/V"/>
</dbReference>
<dbReference type="NCBIfam" id="TIGR00257">
    <property type="entry name" value="IMPACT_YIGZ"/>
    <property type="match status" value="1"/>
</dbReference>
<dbReference type="InterPro" id="IPR020569">
    <property type="entry name" value="UPF0029_Impact_CS"/>
</dbReference>
<evidence type="ECO:0000313" key="5">
    <source>
        <dbReference type="Proteomes" id="UP000190027"/>
    </source>
</evidence>
<dbReference type="Pfam" id="PF01205">
    <property type="entry name" value="Impact_N"/>
    <property type="match status" value="1"/>
</dbReference>
<dbReference type="PANTHER" id="PTHR16301">
    <property type="entry name" value="IMPACT-RELATED"/>
    <property type="match status" value="1"/>
</dbReference>
<dbReference type="Pfam" id="PF09186">
    <property type="entry name" value="DUF1949"/>
    <property type="match status" value="1"/>
</dbReference>
<dbReference type="InterPro" id="IPR001498">
    <property type="entry name" value="Impact_N"/>
</dbReference>
<protein>
    <submittedName>
        <fullName evidence="4">Uncharacterized protein, YigZ family</fullName>
    </submittedName>
</protein>
<dbReference type="PROSITE" id="PS00910">
    <property type="entry name" value="UPF0029"/>
    <property type="match status" value="1"/>
</dbReference>
<reference evidence="4 5" key="1">
    <citation type="submission" date="2017-02" db="EMBL/GenBank/DDBJ databases">
        <authorList>
            <person name="Peterson S.W."/>
        </authorList>
    </citation>
    <scope>NUCLEOTIDE SEQUENCE [LARGE SCALE GENOMIC DNA]</scope>
    <source>
        <strain evidence="4 5">DSM 16080</strain>
    </source>
</reference>